<dbReference type="PANTHER" id="PTHR44303:SF2">
    <property type="entry name" value="DNAJ HOMOLOG SUBFAMILY C MEMBER 16"/>
    <property type="match status" value="1"/>
</dbReference>
<dbReference type="InterPro" id="IPR018253">
    <property type="entry name" value="DnaJ_domain_CS"/>
</dbReference>
<dbReference type="InterPro" id="IPR036869">
    <property type="entry name" value="J_dom_sf"/>
</dbReference>
<evidence type="ECO:0000256" key="1">
    <source>
        <dbReference type="SAM" id="Phobius"/>
    </source>
</evidence>
<protein>
    <recommendedName>
        <fullName evidence="2">J domain-containing protein</fullName>
    </recommendedName>
</protein>
<dbReference type="SMART" id="SM00271">
    <property type="entry name" value="DnaJ"/>
    <property type="match status" value="1"/>
</dbReference>
<dbReference type="EMBL" id="CADEPM010000004">
    <property type="protein sequence ID" value="CAB3405677.1"/>
    <property type="molecule type" value="Genomic_DNA"/>
</dbReference>
<sequence length="1562" mass="179086">MQQAASGLPSHQFSALLPVAFANLASQPDPSSPLHVLCLQHVVFFVFHQFPANFTNGLELALEGCNINTTPVALLNAFVEKLGAESFSTGVSPNDLGATKAHECAQILAKRLDEARTKLPNMYNIWSRYIDSVTRLAQLFLYIPVRDGFQPNLPATVLQRDLYEVFSRIVDVFHPLIAPYSALQAPFTQSHEKQAMLVLDRFIELLNSLHHNSIIPPGMQNVQALVWQYYITKLSYLSHGSQHYYDVLESQLIRLNWQSLWPSKIAITAMEECLKSRSPYCSSFVAQVFVRIPWNTIFNQISDVERPGYMMTMFGVLTRLVARPKNYEKVRASILEVAKTVSTRADWSNVDLRDVEWLSEIVKTSLPTESLSNPLDVVSVIQSIWRKICGFIPREPFNDELIKKQTIWIKTECELLLRCENTAALAAYNSLISDVSSVASNQEQLKPFCVVACELTALWKKISDPHLGEAFVQLWNNYLMTNPNSPLVLTCLNTIIESLNDDQLTTALKVVEKTIAAYFLRSESCWNELLNWVRLPEKKMKAIEGYLFTIPTSENKVTSLPLTLRVFMSYGNVDNNLFFALHGYITNLKPKHVLDEAGLVCLIAKLVEWMSLRAASLPNQISPTDDLFPPLIRWLNKSSKDESKFFTNLISNKKTTHSPKLRVIFQILELYLTQQSVGEGRRPRCDSNSPVFNSRISAIKEMAGLKVNQHMSATFNKATTYFVNVETYNILSSSKMLLDGFNRCSEPTPGMRIFWLVVISAICLTSIAQEDEDPYSVLGISRRASQREVKGAYKAMAKEWHPDKNQSPEAHEMFMKITKAYDILSDPLKRERYDKFGTIDDTPNTNRGGYGNGRGYDQFFGFGFGGFEDGFFALHRISLRIFTHSILEKSDEKPFIIYAYSNYCQLCFRLQAVWKAAVQDLEPLGYGIATANAMTDGNLVEKLRISQLPAIVAVIEGRVIPMRHNMLHLSDRAIRVFAQKVIPDYFMTRIASMSALTRFVEQWKTTNKVSVIIFGAAAEPRTRYLLSAMKFSQFAKFAYVSLANPSEDVIAVKNAMDVKCTTCENILIYDDFVHNDAIARLSISKANQLKKEVLEEFIEKHKLLTLPRISSITMFDTICPVSSRSSRQLCVLLPVTSSEDTHVEAFREYVKEVGKKWALKNVHFSYIYIDRQIEFVKPFIEKRTGDISKTSRDILVIWRMEYIKVKFTWLEGAWTGRKYDIEEQILAVVEMRKKLEENCRLGSLKNEYSLSFFTRWSRAFWRTFETAWFYLTHEEAYMILSVVGTLFLILGIGWVLSYMSEPKQKVRQRKYKPNDVADVTTDSEWHPDDPKIKKDLEATTAKRENIRAQRILNVMSPLMHELRAETYFGMIRLLKPGCRSIVLLVDDENKPTLLKQFAQYIYPIRNNKTFSFGYLVVPKNLEWFRKLLEHTLPTEDGPIKPGAEATLYQRLKLINPRQCVGTVLSLCGWKLYFSIYHPKHVEASRRNFIDTDEDITSDEEDADSYRNDEFASMGEKKKLHRSLSQKRVNMGNVLDGFPNWLDRLLEGSIRRYYIPEWPDNLK</sequence>
<dbReference type="Proteomes" id="UP000494206">
    <property type="component" value="Unassembled WGS sequence"/>
</dbReference>
<dbReference type="OrthoDB" id="10065037at2759"/>
<dbReference type="PROSITE" id="PS50076">
    <property type="entry name" value="DNAJ_2"/>
    <property type="match status" value="1"/>
</dbReference>
<dbReference type="PRINTS" id="PR00625">
    <property type="entry name" value="JDOMAIN"/>
</dbReference>
<gene>
    <name evidence="3" type="ORF">CBOVIS_LOCUS7843</name>
</gene>
<dbReference type="CDD" id="cd06257">
    <property type="entry name" value="DnaJ"/>
    <property type="match status" value="1"/>
</dbReference>
<keyword evidence="1" id="KW-1133">Transmembrane helix</keyword>
<dbReference type="SUPFAM" id="SSF46565">
    <property type="entry name" value="Chaperone J-domain"/>
    <property type="match status" value="1"/>
</dbReference>
<dbReference type="InterPro" id="IPR036249">
    <property type="entry name" value="Thioredoxin-like_sf"/>
</dbReference>
<organism evidence="3 4">
    <name type="scientific">Caenorhabditis bovis</name>
    <dbReference type="NCBI Taxonomy" id="2654633"/>
    <lineage>
        <taxon>Eukaryota</taxon>
        <taxon>Metazoa</taxon>
        <taxon>Ecdysozoa</taxon>
        <taxon>Nematoda</taxon>
        <taxon>Chromadorea</taxon>
        <taxon>Rhabditida</taxon>
        <taxon>Rhabditina</taxon>
        <taxon>Rhabditomorpha</taxon>
        <taxon>Rhabditoidea</taxon>
        <taxon>Rhabditidae</taxon>
        <taxon>Peloderinae</taxon>
        <taxon>Caenorhabditis</taxon>
    </lineage>
</organism>
<evidence type="ECO:0000313" key="3">
    <source>
        <dbReference type="EMBL" id="CAB3405677.1"/>
    </source>
</evidence>
<dbReference type="Pfam" id="PF26103">
    <property type="entry name" value="TPR_Epg5"/>
    <property type="match status" value="1"/>
</dbReference>
<dbReference type="Gene3D" id="3.40.30.10">
    <property type="entry name" value="Glutaredoxin"/>
    <property type="match status" value="1"/>
</dbReference>
<comment type="caution">
    <text evidence="3">The sequence shown here is derived from an EMBL/GenBank/DDBJ whole genome shotgun (WGS) entry which is preliminary data.</text>
</comment>
<evidence type="ECO:0000259" key="2">
    <source>
        <dbReference type="PROSITE" id="PS50076"/>
    </source>
</evidence>
<dbReference type="InterPro" id="IPR001623">
    <property type="entry name" value="DnaJ_domain"/>
</dbReference>
<dbReference type="InterPro" id="IPR059030">
    <property type="entry name" value="TPR_Epg5_mid"/>
</dbReference>
<reference evidence="3 4" key="1">
    <citation type="submission" date="2020-04" db="EMBL/GenBank/DDBJ databases">
        <authorList>
            <person name="Laetsch R D."/>
            <person name="Stevens L."/>
            <person name="Kumar S."/>
            <person name="Blaxter L. M."/>
        </authorList>
    </citation>
    <scope>NUCLEOTIDE SEQUENCE [LARGE SCALE GENOMIC DNA]</scope>
</reference>
<name>A0A8S1EYN0_9PELO</name>
<keyword evidence="4" id="KW-1185">Reference proteome</keyword>
<accession>A0A8S1EYN0</accession>
<dbReference type="SUPFAM" id="SSF52833">
    <property type="entry name" value="Thioredoxin-like"/>
    <property type="match status" value="1"/>
</dbReference>
<proteinExistence type="predicted"/>
<dbReference type="Gene3D" id="1.10.287.110">
    <property type="entry name" value="DnaJ domain"/>
    <property type="match status" value="1"/>
</dbReference>
<dbReference type="Pfam" id="PF00226">
    <property type="entry name" value="DnaJ"/>
    <property type="match status" value="1"/>
</dbReference>
<dbReference type="InterPro" id="IPR052448">
    <property type="entry name" value="DnaJ_C16_autophagy_reg"/>
</dbReference>
<keyword evidence="1" id="KW-0812">Transmembrane</keyword>
<evidence type="ECO:0000313" key="4">
    <source>
        <dbReference type="Proteomes" id="UP000494206"/>
    </source>
</evidence>
<feature type="domain" description="J" evidence="2">
    <location>
        <begin position="773"/>
        <end position="837"/>
    </location>
</feature>
<dbReference type="PANTHER" id="PTHR44303">
    <property type="entry name" value="DNAJ HOMOLOG SUBFAMILY C MEMBER 16"/>
    <property type="match status" value="1"/>
</dbReference>
<feature type="transmembrane region" description="Helical" evidence="1">
    <location>
        <begin position="1276"/>
        <end position="1299"/>
    </location>
</feature>
<keyword evidence="1" id="KW-0472">Membrane</keyword>
<dbReference type="PROSITE" id="PS00636">
    <property type="entry name" value="DNAJ_1"/>
    <property type="match status" value="1"/>
</dbReference>